<feature type="domain" description="Peptidase M20 dimerisation" evidence="6">
    <location>
        <begin position="197"/>
        <end position="297"/>
    </location>
</feature>
<keyword evidence="4" id="KW-0378">Hydrolase</keyword>
<keyword evidence="3" id="KW-0479">Metal-binding</keyword>
<evidence type="ECO:0000256" key="2">
    <source>
        <dbReference type="ARBA" id="ARBA00006247"/>
    </source>
</evidence>
<dbReference type="InterPro" id="IPR002933">
    <property type="entry name" value="Peptidase_M20"/>
</dbReference>
<dbReference type="GO" id="GO:0016787">
    <property type="term" value="F:hydrolase activity"/>
    <property type="evidence" value="ECO:0007669"/>
    <property type="project" value="UniProtKB-KW"/>
</dbReference>
<dbReference type="Gene3D" id="3.40.630.10">
    <property type="entry name" value="Zn peptidases"/>
    <property type="match status" value="1"/>
</dbReference>
<dbReference type="Gene3D" id="3.30.70.360">
    <property type="match status" value="1"/>
</dbReference>
<organism evidence="7 8">
    <name type="scientific">Mediterraneibacter hominis</name>
    <dbReference type="NCBI Taxonomy" id="2763054"/>
    <lineage>
        <taxon>Bacteria</taxon>
        <taxon>Bacillati</taxon>
        <taxon>Bacillota</taxon>
        <taxon>Clostridia</taxon>
        <taxon>Lachnospirales</taxon>
        <taxon>Lachnospiraceae</taxon>
        <taxon>Mediterraneibacter</taxon>
    </lineage>
</organism>
<dbReference type="Pfam" id="PF07687">
    <property type="entry name" value="M20_dimer"/>
    <property type="match status" value="1"/>
</dbReference>
<dbReference type="SUPFAM" id="SSF55031">
    <property type="entry name" value="Bacterial exopeptidase dimerisation domain"/>
    <property type="match status" value="1"/>
</dbReference>
<evidence type="ECO:0000256" key="5">
    <source>
        <dbReference type="ARBA" id="ARBA00022833"/>
    </source>
</evidence>
<dbReference type="SUPFAM" id="SSF53187">
    <property type="entry name" value="Zn-dependent exopeptidases"/>
    <property type="match status" value="1"/>
</dbReference>
<evidence type="ECO:0000313" key="7">
    <source>
        <dbReference type="EMBL" id="MBC5690208.1"/>
    </source>
</evidence>
<dbReference type="GO" id="GO:0046872">
    <property type="term" value="F:metal ion binding"/>
    <property type="evidence" value="ECO:0007669"/>
    <property type="project" value="UniProtKB-KW"/>
</dbReference>
<dbReference type="PANTHER" id="PTHR43808:SF8">
    <property type="entry name" value="PEPTIDASE M20 DIMERISATION DOMAIN-CONTAINING PROTEIN"/>
    <property type="match status" value="1"/>
</dbReference>
<dbReference type="RefSeq" id="WP_186876869.1">
    <property type="nucleotide sequence ID" value="NZ_JACOPF010000004.1"/>
</dbReference>
<dbReference type="InterPro" id="IPR050072">
    <property type="entry name" value="Peptidase_M20A"/>
</dbReference>
<dbReference type="EMBL" id="JACOPF010000004">
    <property type="protein sequence ID" value="MBC5690208.1"/>
    <property type="molecule type" value="Genomic_DNA"/>
</dbReference>
<dbReference type="CDD" id="cd08659">
    <property type="entry name" value="M20_ArgE_DapE-like"/>
    <property type="match status" value="1"/>
</dbReference>
<accession>A0A923LJW7</accession>
<sequence length="404" mass="43658">MKNISEVVALTQKLVQIESTNVGTFEGEISLFVEEWLKKYTKAEIIRDEFEDGRFNVMAKLKGEAQHPNLLYLAHMDTVPVGNGWTKDPFGGEIEGNKLYGRGSCDMKCGLAAAMIAFRDFENECRKKGTAPKYDFIFVATGDEEDVMKGADRLVALGVADKDSLVLDTEPTNAVRVMKSMAANKIEDGARQFVAMAHKGKTWFEITTKGKPAHGSMPSTGVDAIIAMAEVVLEIRNRIESYAPDPLMGKPSVCFGTINGGNNTNIVAESCTITIDMRLSPPLTTEGSYKLVEDAIAAGTARVPGSSGSYKVIAKRPFVLQNDDSFLLAKLRESCKEVTGDDLTPIMITGYTDSGVVDGSTGCGNGMSYGAAGYGAHQADEYVLCDSIEENLAVISNLARRILL</sequence>
<comment type="similarity">
    <text evidence="2">Belongs to the peptidase M20A family.</text>
</comment>
<gene>
    <name evidence="7" type="ORF">H8S37_14920</name>
</gene>
<evidence type="ECO:0000313" key="8">
    <source>
        <dbReference type="Proteomes" id="UP000652477"/>
    </source>
</evidence>
<dbReference type="AlphaFoldDB" id="A0A923LJW7"/>
<dbReference type="Proteomes" id="UP000652477">
    <property type="component" value="Unassembled WGS sequence"/>
</dbReference>
<protein>
    <submittedName>
        <fullName evidence="7">M20 family metallopeptidase</fullName>
    </submittedName>
</protein>
<dbReference type="Pfam" id="PF01546">
    <property type="entry name" value="Peptidase_M20"/>
    <property type="match status" value="1"/>
</dbReference>
<evidence type="ECO:0000256" key="1">
    <source>
        <dbReference type="ARBA" id="ARBA00001947"/>
    </source>
</evidence>
<dbReference type="InterPro" id="IPR036264">
    <property type="entry name" value="Bact_exopeptidase_dim_dom"/>
</dbReference>
<evidence type="ECO:0000256" key="3">
    <source>
        <dbReference type="ARBA" id="ARBA00022723"/>
    </source>
</evidence>
<name>A0A923LJW7_9FIRM</name>
<evidence type="ECO:0000256" key="4">
    <source>
        <dbReference type="ARBA" id="ARBA00022801"/>
    </source>
</evidence>
<keyword evidence="8" id="KW-1185">Reference proteome</keyword>
<reference evidence="7" key="1">
    <citation type="submission" date="2020-08" db="EMBL/GenBank/DDBJ databases">
        <title>Genome public.</title>
        <authorList>
            <person name="Liu C."/>
            <person name="Sun Q."/>
        </authorList>
    </citation>
    <scope>NUCLEOTIDE SEQUENCE</scope>
    <source>
        <strain evidence="7">NSJ-55</strain>
    </source>
</reference>
<comment type="cofactor">
    <cofactor evidence="1">
        <name>Zn(2+)</name>
        <dbReference type="ChEBI" id="CHEBI:29105"/>
    </cofactor>
</comment>
<proteinExistence type="inferred from homology"/>
<dbReference type="InterPro" id="IPR011650">
    <property type="entry name" value="Peptidase_M20_dimer"/>
</dbReference>
<dbReference type="PANTHER" id="PTHR43808">
    <property type="entry name" value="ACETYLORNITHINE DEACETYLASE"/>
    <property type="match status" value="1"/>
</dbReference>
<comment type="caution">
    <text evidence="7">The sequence shown here is derived from an EMBL/GenBank/DDBJ whole genome shotgun (WGS) entry which is preliminary data.</text>
</comment>
<keyword evidence="5" id="KW-0862">Zinc</keyword>
<evidence type="ECO:0000259" key="6">
    <source>
        <dbReference type="Pfam" id="PF07687"/>
    </source>
</evidence>